<name>A0A9W8KZN0_9FUNG</name>
<reference evidence="1" key="1">
    <citation type="submission" date="2022-07" db="EMBL/GenBank/DDBJ databases">
        <title>Phylogenomic reconstructions and comparative analyses of Kickxellomycotina fungi.</title>
        <authorList>
            <person name="Reynolds N.K."/>
            <person name="Stajich J.E."/>
            <person name="Barry K."/>
            <person name="Grigoriev I.V."/>
            <person name="Crous P."/>
            <person name="Smith M.E."/>
        </authorList>
    </citation>
    <scope>NUCLEOTIDE SEQUENCE</scope>
    <source>
        <strain evidence="1">NRRL 3115</strain>
    </source>
</reference>
<dbReference type="OrthoDB" id="5522983at2759"/>
<accession>A0A9W8KZN0</accession>
<dbReference type="EMBL" id="JANBTW010000002">
    <property type="protein sequence ID" value="KAJ2680975.1"/>
    <property type="molecule type" value="Genomic_DNA"/>
</dbReference>
<comment type="caution">
    <text evidence="1">The sequence shown here is derived from an EMBL/GenBank/DDBJ whole genome shotgun (WGS) entry which is preliminary data.</text>
</comment>
<dbReference type="AlphaFoldDB" id="A0A9W8KZN0"/>
<organism evidence="1 2">
    <name type="scientific">Coemansia spiralis</name>
    <dbReference type="NCBI Taxonomy" id="417178"/>
    <lineage>
        <taxon>Eukaryota</taxon>
        <taxon>Fungi</taxon>
        <taxon>Fungi incertae sedis</taxon>
        <taxon>Zoopagomycota</taxon>
        <taxon>Kickxellomycotina</taxon>
        <taxon>Kickxellomycetes</taxon>
        <taxon>Kickxellales</taxon>
        <taxon>Kickxellaceae</taxon>
        <taxon>Coemansia</taxon>
    </lineage>
</organism>
<protein>
    <submittedName>
        <fullName evidence="1">Uncharacterized protein</fullName>
    </submittedName>
</protein>
<proteinExistence type="predicted"/>
<dbReference type="Proteomes" id="UP001151518">
    <property type="component" value="Unassembled WGS sequence"/>
</dbReference>
<gene>
    <name evidence="1" type="ORF">GGI25_000281</name>
</gene>
<evidence type="ECO:0000313" key="1">
    <source>
        <dbReference type="EMBL" id="KAJ2680975.1"/>
    </source>
</evidence>
<sequence length="160" mass="17393">MSLTKLQGTGTGTQLPAATDVAKESGTVIFGGVELIDDPNNPQYIGHGVAHRDPKTGQPVSAFDHIPTRGELYPEEFAILTTVDQTSASDSELLEGKYGIVDPGKYHANWFRTKSLLNTTLAKITGSQKHRDKAEMQRDIAKLELSAFNENNGGYTFAKK</sequence>
<evidence type="ECO:0000313" key="2">
    <source>
        <dbReference type="Proteomes" id="UP001151518"/>
    </source>
</evidence>